<reference evidence="3 4" key="1">
    <citation type="submission" date="2019-01" db="EMBL/GenBank/DDBJ databases">
        <authorList>
            <person name="Ferrante I. M."/>
        </authorList>
    </citation>
    <scope>NUCLEOTIDE SEQUENCE [LARGE SCALE GENOMIC DNA]</scope>
    <source>
        <strain evidence="3 4">B856</strain>
    </source>
</reference>
<feature type="region of interest" description="Disordered" evidence="2">
    <location>
        <begin position="545"/>
        <end position="617"/>
    </location>
</feature>
<feature type="compositionally biased region" description="Basic and acidic residues" evidence="2">
    <location>
        <begin position="343"/>
        <end position="370"/>
    </location>
</feature>
<feature type="compositionally biased region" description="Acidic residues" evidence="2">
    <location>
        <begin position="548"/>
        <end position="558"/>
    </location>
</feature>
<feature type="compositionally biased region" description="Basic and acidic residues" evidence="2">
    <location>
        <begin position="101"/>
        <end position="113"/>
    </location>
</feature>
<feature type="region of interest" description="Disordered" evidence="2">
    <location>
        <begin position="329"/>
        <end position="373"/>
    </location>
</feature>
<feature type="region of interest" description="Disordered" evidence="2">
    <location>
        <begin position="1"/>
        <end position="39"/>
    </location>
</feature>
<organism evidence="3 4">
    <name type="scientific">Pseudo-nitzschia multistriata</name>
    <dbReference type="NCBI Taxonomy" id="183589"/>
    <lineage>
        <taxon>Eukaryota</taxon>
        <taxon>Sar</taxon>
        <taxon>Stramenopiles</taxon>
        <taxon>Ochrophyta</taxon>
        <taxon>Bacillariophyta</taxon>
        <taxon>Bacillariophyceae</taxon>
        <taxon>Bacillariophycidae</taxon>
        <taxon>Bacillariales</taxon>
        <taxon>Bacillariaceae</taxon>
        <taxon>Pseudo-nitzschia</taxon>
    </lineage>
</organism>
<evidence type="ECO:0000313" key="4">
    <source>
        <dbReference type="Proteomes" id="UP000291116"/>
    </source>
</evidence>
<evidence type="ECO:0000256" key="1">
    <source>
        <dbReference type="SAM" id="Coils"/>
    </source>
</evidence>
<feature type="compositionally biased region" description="Polar residues" evidence="2">
    <location>
        <begin position="164"/>
        <end position="178"/>
    </location>
</feature>
<dbReference type="Proteomes" id="UP000291116">
    <property type="component" value="Unassembled WGS sequence"/>
</dbReference>
<proteinExistence type="predicted"/>
<feature type="compositionally biased region" description="Acidic residues" evidence="2">
    <location>
        <begin position="153"/>
        <end position="163"/>
    </location>
</feature>
<name>A0A448ZFS4_9STRA</name>
<feature type="compositionally biased region" description="Acidic residues" evidence="2">
    <location>
        <begin position="570"/>
        <end position="583"/>
    </location>
</feature>
<accession>A0A448ZFS4</accession>
<dbReference type="EMBL" id="CAACVS010000313">
    <property type="protein sequence ID" value="VEU40887.1"/>
    <property type="molecule type" value="Genomic_DNA"/>
</dbReference>
<sequence>MRTDLTDLDDSTSIEFRPQASHDNEGSSSSSFSKLPGCSLVKATGADDNVYNNSSALWKSNHTVVIEADDEEEGSVDKDNKGGSEKQRYDEDEEENVSKPPGEKKSTNQKPEKASPNWFQKILGESAEQKAKRIAEEKAMAKQNASNWGRDITDDDDDDDDDSNNSMEGEQNTKTSTSNKDHKSITTAQTAGHTVATVATIGTALATFWEHTKAIFDDPDADPELRKLIETISRLRAARARQNQSNSSRIDKSTLTSIKQQHRVLQRKLGRTAFRYRRDPFAACIREVYRPEILEVVHGRVPEDEEKRTGDDIDLAPEQDAVDKLLDSNNFDYGYAPEDEEKDKENASDEEKSSPDDESDGRDNSNRSVEHSSLIPLETRLLRAQHNEWMTQNQMDLARKVQKEAIEYLSLELLPELKQQQASTNKDDEEQSNDHDLYAMFLTPVGEWKRKIDEAKASNESLREAYKAHLAAQEKLLAAYREQCGEENEIDENGSVVQANENGATAISPLPSPVLDEKRKVRPVNWAKNLQTSVRSLLAPPKLAPELITDEAGEDTGDVPESIITTGGGDETDEEGGESDEKEEAPPSPPKIQLSIGRRSTKGVDKGALPGRLSTSK</sequence>
<dbReference type="AlphaFoldDB" id="A0A448ZFS4"/>
<keyword evidence="1" id="KW-0175">Coiled coil</keyword>
<gene>
    <name evidence="3" type="ORF">PSNMU_V1.4_AUG-EV-PASAV3_0077990</name>
</gene>
<feature type="compositionally biased region" description="Basic and acidic residues" evidence="2">
    <location>
        <begin position="127"/>
        <end position="140"/>
    </location>
</feature>
<keyword evidence="4" id="KW-1185">Reference proteome</keyword>
<feature type="compositionally biased region" description="Basic and acidic residues" evidence="2">
    <location>
        <begin position="75"/>
        <end position="89"/>
    </location>
</feature>
<feature type="coiled-coil region" evidence="1">
    <location>
        <begin position="445"/>
        <end position="483"/>
    </location>
</feature>
<evidence type="ECO:0000256" key="2">
    <source>
        <dbReference type="SAM" id="MobiDB-lite"/>
    </source>
</evidence>
<feature type="region of interest" description="Disordered" evidence="2">
    <location>
        <begin position="65"/>
        <end position="183"/>
    </location>
</feature>
<feature type="compositionally biased region" description="Acidic residues" evidence="2">
    <location>
        <begin position="1"/>
        <end position="12"/>
    </location>
</feature>
<evidence type="ECO:0000313" key="3">
    <source>
        <dbReference type="EMBL" id="VEU40887.1"/>
    </source>
</evidence>
<protein>
    <submittedName>
        <fullName evidence="3">Uncharacterized protein</fullName>
    </submittedName>
</protein>